<evidence type="ECO:0000313" key="3">
    <source>
        <dbReference type="EMBL" id="CDX52677.1"/>
    </source>
</evidence>
<dbReference type="AlphaFoldDB" id="A0A090G5A6"/>
<organism evidence="3 5">
    <name type="scientific">Mesorhizobium plurifarium</name>
    <dbReference type="NCBI Taxonomy" id="69974"/>
    <lineage>
        <taxon>Bacteria</taxon>
        <taxon>Pseudomonadati</taxon>
        <taxon>Pseudomonadota</taxon>
        <taxon>Alphaproteobacteria</taxon>
        <taxon>Hyphomicrobiales</taxon>
        <taxon>Phyllobacteriaceae</taxon>
        <taxon>Mesorhizobium</taxon>
    </lineage>
</organism>
<accession>A0A090G5A6</accession>
<reference evidence="4" key="2">
    <citation type="submission" date="2014-08" db="EMBL/GenBank/DDBJ databases">
        <authorList>
            <person name="Moulin L."/>
        </authorList>
    </citation>
    <scope>NUCLEOTIDE SEQUENCE [LARGE SCALE GENOMIC DNA]</scope>
</reference>
<protein>
    <submittedName>
        <fullName evidence="3">Uncharacterized protein</fullName>
    </submittedName>
</protein>
<keyword evidence="4" id="KW-1185">Reference proteome</keyword>
<dbReference type="EMBL" id="CCNE01000009">
    <property type="protein sequence ID" value="CDX52677.1"/>
    <property type="molecule type" value="Genomic_DNA"/>
</dbReference>
<name>A0A090G5A6_MESPL</name>
<evidence type="ECO:0000313" key="5">
    <source>
        <dbReference type="Proteomes" id="UP000046122"/>
    </source>
</evidence>
<evidence type="ECO:0000313" key="2">
    <source>
        <dbReference type="EMBL" id="CDX18377.1"/>
    </source>
</evidence>
<gene>
    <name evidence="2" type="ORF">MPL3356_270081</name>
    <name evidence="3" type="ORF">MPL3365_170027</name>
</gene>
<dbReference type="Proteomes" id="UP000046122">
    <property type="component" value="Unassembled WGS sequence"/>
</dbReference>
<dbReference type="Proteomes" id="UP000045285">
    <property type="component" value="Unassembled WGS sequence"/>
</dbReference>
<dbReference type="EMBL" id="CCMZ01000020">
    <property type="protein sequence ID" value="CDX18377.1"/>
    <property type="molecule type" value="Genomic_DNA"/>
</dbReference>
<evidence type="ECO:0000313" key="4">
    <source>
        <dbReference type="Proteomes" id="UP000045285"/>
    </source>
</evidence>
<proteinExistence type="predicted"/>
<feature type="region of interest" description="Disordered" evidence="1">
    <location>
        <begin position="1"/>
        <end position="35"/>
    </location>
</feature>
<evidence type="ECO:0000256" key="1">
    <source>
        <dbReference type="SAM" id="MobiDB-lite"/>
    </source>
</evidence>
<reference evidence="3 5" key="1">
    <citation type="submission" date="2014-08" db="EMBL/GenBank/DDBJ databases">
        <authorList>
            <person name="Moulin Lionel"/>
        </authorList>
    </citation>
    <scope>NUCLEOTIDE SEQUENCE [LARGE SCALE GENOMIC DNA]</scope>
</reference>
<sequence length="196" mass="20919">MGLERKPNVITFPRLPPKTGSNRSTRGPRAERHPNQMGRAWADICEQAVCVVAITPVLRAIAPMAADELDSLVFQMAVESVGALSIGFTEKAAAIAARSRGILLFDVRVDGDAAVQRIAAIRYPSDRTGVLALDIRGVGIRHCIVGGTFSALTAPLENWTGMPLSMQAKISVDDHATLFLGALREAGHLPISQPDS</sequence>